<protein>
    <submittedName>
        <fullName evidence="2">Uncharacterized protein</fullName>
    </submittedName>
</protein>
<dbReference type="EMBL" id="CP138899">
    <property type="protein sequence ID" value="WPK27337.1"/>
    <property type="molecule type" value="Genomic_DNA"/>
</dbReference>
<organism evidence="2 3">
    <name type="scientific">Australozyma saopauloensis</name>
    <dbReference type="NCBI Taxonomy" id="291208"/>
    <lineage>
        <taxon>Eukaryota</taxon>
        <taxon>Fungi</taxon>
        <taxon>Dikarya</taxon>
        <taxon>Ascomycota</taxon>
        <taxon>Saccharomycotina</taxon>
        <taxon>Pichiomycetes</taxon>
        <taxon>Metschnikowiaceae</taxon>
        <taxon>Australozyma</taxon>
    </lineage>
</organism>
<proteinExistence type="predicted"/>
<dbReference type="AlphaFoldDB" id="A0AAX4HGF1"/>
<dbReference type="GeneID" id="88175780"/>
<dbReference type="RefSeq" id="XP_062879715.1">
    <property type="nucleotide sequence ID" value="XM_063023645.1"/>
</dbReference>
<sequence length="604" mass="67772">MSLAIAAEPSERSESPIEELSPNYAPRLSKGHNKKITPRYKKNLRSKPIKLSHCEMCSVLLGKRKPTKAANCGIYKKTQIPDHDSALLHFCATRPILDLCGRSQGIVLVKVAPLGTLTSGDLMRTSRTFPNAPNSLIHMLAAARIFHECDQPQTLPVIHPNLISNDQIETVNDLKLGNLGQKSMFVWNSNRDDRQRLCANPPTVQPSKVDSRDPFARTATESGEDILERNCKTLPGVQKLHRSILHKCQDRVPLAQVRGETSKNYDSAKNTAPPVNTIFTALGSPQPISDLHFNNVKSILLEFPEFRPVLVEALSFHNPQKKSTSTPKVHFGDAYFGNNDSVISSVTEFYIYDKPSKIKPARFCPKNLIQINQSLQNSAIFPWQVSDTPKIGGSIHELLLQIPLEIRNVRAWILCQIESFYKSNFLAFAHQLVHDIWKLRGELSQDLNVGYAILARFELLKETSKNVPETNASRTEFKTNLGILQYDTALALKSVESTITHISSKDIQASINIPLLNMNNASDRMVLIRNKIIDFMSGRGHSYLTGEDIEIFEQFIDQTKALLNLVRRDLALLLEEAFLVLVESFQALFKSLTELSEFISISSL</sequence>
<evidence type="ECO:0000313" key="2">
    <source>
        <dbReference type="EMBL" id="WPK27337.1"/>
    </source>
</evidence>
<dbReference type="KEGG" id="asau:88175780"/>
<name>A0AAX4HGF1_9ASCO</name>
<keyword evidence="3" id="KW-1185">Reference proteome</keyword>
<accession>A0AAX4HGF1</accession>
<reference evidence="2 3" key="1">
    <citation type="submission" date="2023-10" db="EMBL/GenBank/DDBJ databases">
        <title>Draft Genome Sequence of Candida saopaulonensis from a very Premature Infant with Sepsis.</title>
        <authorList>
            <person name="Ning Y."/>
            <person name="Dai R."/>
            <person name="Xiao M."/>
            <person name="Xu Y."/>
            <person name="Yan Q."/>
            <person name="Zhang L."/>
        </authorList>
    </citation>
    <scope>NUCLEOTIDE SEQUENCE [LARGE SCALE GENOMIC DNA]</scope>
    <source>
        <strain evidence="2 3">19XY460</strain>
    </source>
</reference>
<gene>
    <name evidence="2" type="ORF">PUMCH_004720</name>
</gene>
<evidence type="ECO:0000313" key="3">
    <source>
        <dbReference type="Proteomes" id="UP001338582"/>
    </source>
</evidence>
<dbReference type="Proteomes" id="UP001338582">
    <property type="component" value="Chromosome 6"/>
</dbReference>
<feature type="region of interest" description="Disordered" evidence="1">
    <location>
        <begin position="1"/>
        <end position="42"/>
    </location>
</feature>
<feature type="compositionally biased region" description="Basic residues" evidence="1">
    <location>
        <begin position="29"/>
        <end position="42"/>
    </location>
</feature>
<evidence type="ECO:0000256" key="1">
    <source>
        <dbReference type="SAM" id="MobiDB-lite"/>
    </source>
</evidence>